<organism evidence="1">
    <name type="scientific">Anguilla anguilla</name>
    <name type="common">European freshwater eel</name>
    <name type="synonym">Muraena anguilla</name>
    <dbReference type="NCBI Taxonomy" id="7936"/>
    <lineage>
        <taxon>Eukaryota</taxon>
        <taxon>Metazoa</taxon>
        <taxon>Chordata</taxon>
        <taxon>Craniata</taxon>
        <taxon>Vertebrata</taxon>
        <taxon>Euteleostomi</taxon>
        <taxon>Actinopterygii</taxon>
        <taxon>Neopterygii</taxon>
        <taxon>Teleostei</taxon>
        <taxon>Anguilliformes</taxon>
        <taxon>Anguillidae</taxon>
        <taxon>Anguilla</taxon>
    </lineage>
</organism>
<dbReference type="AlphaFoldDB" id="A0A0E9S6J6"/>
<sequence>MTQATYTTRDTNIPHTYKSIKCQHATL</sequence>
<reference evidence="1" key="1">
    <citation type="submission" date="2014-11" db="EMBL/GenBank/DDBJ databases">
        <authorList>
            <person name="Amaro Gonzalez C."/>
        </authorList>
    </citation>
    <scope>NUCLEOTIDE SEQUENCE</scope>
</reference>
<proteinExistence type="predicted"/>
<protein>
    <submittedName>
        <fullName evidence="1">Uncharacterized protein</fullName>
    </submittedName>
</protein>
<reference evidence="1" key="2">
    <citation type="journal article" date="2015" name="Fish Shellfish Immunol.">
        <title>Early steps in the European eel (Anguilla anguilla)-Vibrio vulnificus interaction in the gills: Role of the RtxA13 toxin.</title>
        <authorList>
            <person name="Callol A."/>
            <person name="Pajuelo D."/>
            <person name="Ebbesson L."/>
            <person name="Teles M."/>
            <person name="MacKenzie S."/>
            <person name="Amaro C."/>
        </authorList>
    </citation>
    <scope>NUCLEOTIDE SEQUENCE</scope>
</reference>
<dbReference type="EMBL" id="GBXM01071681">
    <property type="protein sequence ID" value="JAH36896.1"/>
    <property type="molecule type" value="Transcribed_RNA"/>
</dbReference>
<name>A0A0E9S6J6_ANGAN</name>
<accession>A0A0E9S6J6</accession>
<evidence type="ECO:0000313" key="1">
    <source>
        <dbReference type="EMBL" id="JAH36896.1"/>
    </source>
</evidence>